<organism evidence="3 4">
    <name type="scientific">Macrolepiota fuliginosa MF-IS2</name>
    <dbReference type="NCBI Taxonomy" id="1400762"/>
    <lineage>
        <taxon>Eukaryota</taxon>
        <taxon>Fungi</taxon>
        <taxon>Dikarya</taxon>
        <taxon>Basidiomycota</taxon>
        <taxon>Agaricomycotina</taxon>
        <taxon>Agaricomycetes</taxon>
        <taxon>Agaricomycetidae</taxon>
        <taxon>Agaricales</taxon>
        <taxon>Agaricineae</taxon>
        <taxon>Agaricaceae</taxon>
        <taxon>Macrolepiota</taxon>
    </lineage>
</organism>
<gene>
    <name evidence="3" type="ORF">P691DRAFT_759078</name>
</gene>
<reference evidence="3" key="1">
    <citation type="submission" date="2020-11" db="EMBL/GenBank/DDBJ databases">
        <authorList>
            <consortium name="DOE Joint Genome Institute"/>
            <person name="Ahrendt S."/>
            <person name="Riley R."/>
            <person name="Andreopoulos W."/>
            <person name="Labutti K."/>
            <person name="Pangilinan J."/>
            <person name="Ruiz-Duenas F.J."/>
            <person name="Barrasa J.M."/>
            <person name="Sanchez-Garcia M."/>
            <person name="Camarero S."/>
            <person name="Miyauchi S."/>
            <person name="Serrano A."/>
            <person name="Linde D."/>
            <person name="Babiker R."/>
            <person name="Drula E."/>
            <person name="Ayuso-Fernandez I."/>
            <person name="Pacheco R."/>
            <person name="Padilla G."/>
            <person name="Ferreira P."/>
            <person name="Barriuso J."/>
            <person name="Kellner H."/>
            <person name="Castanera R."/>
            <person name="Alfaro M."/>
            <person name="Ramirez L."/>
            <person name="Pisabarro A.G."/>
            <person name="Kuo A."/>
            <person name="Tritt A."/>
            <person name="Lipzen A."/>
            <person name="He G."/>
            <person name="Yan M."/>
            <person name="Ng V."/>
            <person name="Cullen D."/>
            <person name="Martin F."/>
            <person name="Rosso M.-N."/>
            <person name="Henrissat B."/>
            <person name="Hibbett D."/>
            <person name="Martinez A.T."/>
            <person name="Grigoriev I.V."/>
        </authorList>
    </citation>
    <scope>NUCLEOTIDE SEQUENCE</scope>
    <source>
        <strain evidence="3">MF-IS2</strain>
    </source>
</reference>
<evidence type="ECO:0000256" key="1">
    <source>
        <dbReference type="SAM" id="MobiDB-lite"/>
    </source>
</evidence>
<accession>A0A9P5XGK3</accession>
<evidence type="ECO:0000313" key="3">
    <source>
        <dbReference type="EMBL" id="KAF9449411.1"/>
    </source>
</evidence>
<feature type="signal peptide" evidence="2">
    <location>
        <begin position="1"/>
        <end position="20"/>
    </location>
</feature>
<sequence length="150" mass="15592">MRFTAIALTALAFLVSQAAASPEPQGNLPAKCGPKNPCKSSPPCIIGLLTNPSDQAPPASSAATPKASPRPPHLAISDGLSPPIISPLLKLKQPTTTNLTMRFTAIALTALALLVSQTAASPEPQGNLPTSCGPKNVRDFLFEFRVLQQS</sequence>
<feature type="compositionally biased region" description="Low complexity" evidence="1">
    <location>
        <begin position="52"/>
        <end position="67"/>
    </location>
</feature>
<dbReference type="EMBL" id="MU151131">
    <property type="protein sequence ID" value="KAF9449411.1"/>
    <property type="molecule type" value="Genomic_DNA"/>
</dbReference>
<evidence type="ECO:0000313" key="4">
    <source>
        <dbReference type="Proteomes" id="UP000807342"/>
    </source>
</evidence>
<name>A0A9P5XGK3_9AGAR</name>
<keyword evidence="2" id="KW-0732">Signal</keyword>
<feature type="chain" id="PRO_5040129373" evidence="2">
    <location>
        <begin position="21"/>
        <end position="150"/>
    </location>
</feature>
<dbReference type="AlphaFoldDB" id="A0A9P5XGK3"/>
<comment type="caution">
    <text evidence="3">The sequence shown here is derived from an EMBL/GenBank/DDBJ whole genome shotgun (WGS) entry which is preliminary data.</text>
</comment>
<keyword evidence="4" id="KW-1185">Reference proteome</keyword>
<proteinExistence type="predicted"/>
<dbReference type="Proteomes" id="UP000807342">
    <property type="component" value="Unassembled WGS sequence"/>
</dbReference>
<feature type="region of interest" description="Disordered" evidence="1">
    <location>
        <begin position="49"/>
        <end position="76"/>
    </location>
</feature>
<protein>
    <submittedName>
        <fullName evidence="3">Uncharacterized protein</fullName>
    </submittedName>
</protein>
<evidence type="ECO:0000256" key="2">
    <source>
        <dbReference type="SAM" id="SignalP"/>
    </source>
</evidence>